<dbReference type="PANTHER" id="PTHR35531:SF1">
    <property type="entry name" value="INNER MEMBRANE PROTEIN YBCI-RELATED"/>
    <property type="match status" value="1"/>
</dbReference>
<gene>
    <name evidence="4" type="ORF">EQ811_06150</name>
    <name evidence="3" type="ORF">HHM13_09905</name>
    <name evidence="2" type="ORF">HHM24_09975</name>
</gene>
<dbReference type="EMBL" id="JABBMI010000080">
    <property type="protein sequence ID" value="NMK55043.1"/>
    <property type="molecule type" value="Genomic_DNA"/>
</dbReference>
<keyword evidence="1" id="KW-0472">Membrane</keyword>
<evidence type="ECO:0000256" key="1">
    <source>
        <dbReference type="SAM" id="Phobius"/>
    </source>
</evidence>
<accession>A0A0U1E838</accession>
<dbReference type="AlphaFoldDB" id="A0A0U1E838"/>
<feature type="transmembrane region" description="Helical" evidence="1">
    <location>
        <begin position="66"/>
        <end position="86"/>
    </location>
</feature>
<evidence type="ECO:0000313" key="2">
    <source>
        <dbReference type="EMBL" id="NMK55043.1"/>
    </source>
</evidence>
<dbReference type="eggNOG" id="COG1988">
    <property type="taxonomic scope" value="Bacteria"/>
</dbReference>
<dbReference type="EMBL" id="JABBLX010000044">
    <property type="protein sequence ID" value="NMK98373.1"/>
    <property type="molecule type" value="Genomic_DNA"/>
</dbReference>
<evidence type="ECO:0000313" key="5">
    <source>
        <dbReference type="Proteomes" id="UP000291949"/>
    </source>
</evidence>
<evidence type="ECO:0000313" key="3">
    <source>
        <dbReference type="EMBL" id="NMK98373.1"/>
    </source>
</evidence>
<dbReference type="PANTHER" id="PTHR35531">
    <property type="entry name" value="INNER MEMBRANE PROTEIN YBCI-RELATED"/>
    <property type="match status" value="1"/>
</dbReference>
<comment type="caution">
    <text evidence="3">The sequence shown here is derived from an EMBL/GenBank/DDBJ whole genome shotgun (WGS) entry which is preliminary data.</text>
</comment>
<evidence type="ECO:0000313" key="7">
    <source>
        <dbReference type="Proteomes" id="UP000550736"/>
    </source>
</evidence>
<name>A0A0U1E838_STACP</name>
<feature type="transmembrane region" description="Helical" evidence="1">
    <location>
        <begin position="25"/>
        <end position="45"/>
    </location>
</feature>
<dbReference type="Proteomes" id="UP000538955">
    <property type="component" value="Unassembled WGS sequence"/>
</dbReference>
<dbReference type="Pfam" id="PF04307">
    <property type="entry name" value="YdjM"/>
    <property type="match status" value="1"/>
</dbReference>
<evidence type="ECO:0000313" key="4">
    <source>
        <dbReference type="EMBL" id="TBW76445.1"/>
    </source>
</evidence>
<dbReference type="EMBL" id="SCHC01000002">
    <property type="protein sequence ID" value="TBW76445.1"/>
    <property type="molecule type" value="Genomic_DNA"/>
</dbReference>
<dbReference type="InterPro" id="IPR007404">
    <property type="entry name" value="YdjM-like"/>
</dbReference>
<reference evidence="6 7" key="2">
    <citation type="submission" date="2020-04" db="EMBL/GenBank/DDBJ databases">
        <title>The Epidemiology and Molecular Characteristics of Linezolid-Resistant Staphylococcus capitis in Huashan Hospital, Shanghai.</title>
        <authorList>
            <person name="Ding L."/>
            <person name="Li P."/>
            <person name="Yang Y."/>
            <person name="Lin D."/>
            <person name="Xu X."/>
        </authorList>
    </citation>
    <scope>NUCLEOTIDE SEQUENCE [LARGE SCALE GENOMIC DNA]</scope>
    <source>
        <strain evidence="3 7">12-86</strain>
        <strain evidence="2 6">17-84</strain>
    </source>
</reference>
<evidence type="ECO:0000313" key="6">
    <source>
        <dbReference type="Proteomes" id="UP000538955"/>
    </source>
</evidence>
<dbReference type="GO" id="GO:0016787">
    <property type="term" value="F:hydrolase activity"/>
    <property type="evidence" value="ECO:0007669"/>
    <property type="project" value="UniProtKB-KW"/>
</dbReference>
<dbReference type="Proteomes" id="UP000550736">
    <property type="component" value="Unassembled WGS sequence"/>
</dbReference>
<organism evidence="3 7">
    <name type="scientific">Staphylococcus capitis</name>
    <dbReference type="NCBI Taxonomy" id="29388"/>
    <lineage>
        <taxon>Bacteria</taxon>
        <taxon>Bacillati</taxon>
        <taxon>Bacillota</taxon>
        <taxon>Bacilli</taxon>
        <taxon>Bacillales</taxon>
        <taxon>Staphylococcaceae</taxon>
        <taxon>Staphylococcus</taxon>
    </lineage>
</organism>
<proteinExistence type="predicted"/>
<feature type="transmembrane region" description="Helical" evidence="1">
    <location>
        <begin position="92"/>
        <end position="111"/>
    </location>
</feature>
<sequence length="168" mass="18777">MTGKTHASCGALTGALTTQYFHTDLFTSVTILVLSTLASLLPDICHTQSKIGRRFRVLSFVIRLLFGHRTFTHSLAFIIIIGFLLYLIQTPMYYMVAIVIGIASHVILDILTPKGVKLFYPLPLNVVSPLHFKTGGLVDLSLATAFSFGTVYTLFQPFFNEFMLQWLN</sequence>
<keyword evidence="1" id="KW-1133">Transmembrane helix</keyword>
<keyword evidence="1" id="KW-0812">Transmembrane</keyword>
<dbReference type="RefSeq" id="WP_002432512.1">
    <property type="nucleotide sequence ID" value="NZ_AP014956.1"/>
</dbReference>
<keyword evidence="3" id="KW-0378">Hydrolase</keyword>
<protein>
    <submittedName>
        <fullName evidence="3">Metal-dependent hydrolase</fullName>
    </submittedName>
</protein>
<reference evidence="4 5" key="1">
    <citation type="journal article" date="2019" name="Sci. Transl. Med.">
        <title>Quorum sensing between bacterial species on the skin protects against epidermal injury in atopic dermatitis.</title>
        <authorList>
            <person name="Williams M.R."/>
        </authorList>
    </citation>
    <scope>NUCLEOTIDE SEQUENCE [LARGE SCALE GENOMIC DNA]</scope>
    <source>
        <strain evidence="4 5">H8</strain>
    </source>
</reference>
<dbReference type="Proteomes" id="UP000291949">
    <property type="component" value="Unassembled WGS sequence"/>
</dbReference>
<keyword evidence="6" id="KW-1185">Reference proteome</keyword>